<dbReference type="Proteomes" id="UP000824090">
    <property type="component" value="Unassembled WGS sequence"/>
</dbReference>
<dbReference type="PANTHER" id="PTHR43185">
    <property type="entry name" value="FERROUS IRON TRANSPORT PROTEIN B"/>
    <property type="match status" value="1"/>
</dbReference>
<dbReference type="InterPro" id="IPR011640">
    <property type="entry name" value="Fe2_transport_prot_B_C"/>
</dbReference>
<evidence type="ECO:0000256" key="1">
    <source>
        <dbReference type="SAM" id="Phobius"/>
    </source>
</evidence>
<feature type="transmembrane region" description="Helical" evidence="1">
    <location>
        <begin position="190"/>
        <end position="216"/>
    </location>
</feature>
<dbReference type="GO" id="GO:0015093">
    <property type="term" value="F:ferrous iron transmembrane transporter activity"/>
    <property type="evidence" value="ECO:0007669"/>
    <property type="project" value="InterPro"/>
</dbReference>
<evidence type="ECO:0000313" key="4">
    <source>
        <dbReference type="EMBL" id="HIU26042.1"/>
    </source>
</evidence>
<keyword evidence="1" id="KW-1133">Transmembrane helix</keyword>
<organism evidence="4 5">
    <name type="scientific">Candidatus Allocopromorpha excrementigallinarum</name>
    <dbReference type="NCBI Taxonomy" id="2840742"/>
    <lineage>
        <taxon>Bacteria</taxon>
        <taxon>Bacillati</taxon>
        <taxon>Bacillota</taxon>
        <taxon>Clostridia</taxon>
        <taxon>Eubacteriales</taxon>
        <taxon>Eubacteriaceae</taxon>
        <taxon>Eubacteriaceae incertae sedis</taxon>
        <taxon>Candidatus Allocopromorpha</taxon>
    </lineage>
</organism>
<dbReference type="GO" id="GO:0005886">
    <property type="term" value="C:plasma membrane"/>
    <property type="evidence" value="ECO:0007669"/>
    <property type="project" value="TreeGrafter"/>
</dbReference>
<proteinExistence type="predicted"/>
<reference evidence="4" key="2">
    <citation type="journal article" date="2021" name="PeerJ">
        <title>Extensive microbial diversity within the chicken gut microbiome revealed by metagenomics and culture.</title>
        <authorList>
            <person name="Gilroy R."/>
            <person name="Ravi A."/>
            <person name="Getino M."/>
            <person name="Pursley I."/>
            <person name="Horton D.L."/>
            <person name="Alikhan N.F."/>
            <person name="Baker D."/>
            <person name="Gharbi K."/>
            <person name="Hall N."/>
            <person name="Watson M."/>
            <person name="Adriaenssens E.M."/>
            <person name="Foster-Nyarko E."/>
            <person name="Jarju S."/>
            <person name="Secka A."/>
            <person name="Antonio M."/>
            <person name="Oren A."/>
            <person name="Chaudhuri R.R."/>
            <person name="La Ragione R."/>
            <person name="Hildebrand F."/>
            <person name="Pallen M.J."/>
        </authorList>
    </citation>
    <scope>NUCLEOTIDE SEQUENCE</scope>
    <source>
        <strain evidence="4">ChiHcec3-6078</strain>
    </source>
</reference>
<feature type="transmembrane region" description="Helical" evidence="1">
    <location>
        <begin position="158"/>
        <end position="178"/>
    </location>
</feature>
<keyword evidence="1" id="KW-0812">Transmembrane</keyword>
<dbReference type="Pfam" id="PF07664">
    <property type="entry name" value="FeoB_C"/>
    <property type="match status" value="1"/>
</dbReference>
<feature type="transmembrane region" description="Helical" evidence="1">
    <location>
        <begin position="97"/>
        <end position="117"/>
    </location>
</feature>
<comment type="caution">
    <text evidence="4">The sequence shown here is derived from an EMBL/GenBank/DDBJ whole genome shotgun (WGS) entry which is preliminary data.</text>
</comment>
<keyword evidence="1" id="KW-0472">Membrane</keyword>
<dbReference type="PANTHER" id="PTHR43185:SF2">
    <property type="entry name" value="FERROUS IRON TRANSPORT PROTEIN B"/>
    <property type="match status" value="1"/>
</dbReference>
<dbReference type="EMBL" id="DVMP01000114">
    <property type="protein sequence ID" value="HIU26042.1"/>
    <property type="molecule type" value="Genomic_DNA"/>
</dbReference>
<reference evidence="4" key="1">
    <citation type="submission" date="2020-10" db="EMBL/GenBank/DDBJ databases">
        <authorList>
            <person name="Gilroy R."/>
        </authorList>
    </citation>
    <scope>NUCLEOTIDE SEQUENCE</scope>
    <source>
        <strain evidence="4">ChiHcec3-6078</strain>
    </source>
</reference>
<feature type="domain" description="Ferrous iron transport protein B C-terminal" evidence="2">
    <location>
        <begin position="3"/>
        <end position="50"/>
    </location>
</feature>
<feature type="transmembrane region" description="Helical" evidence="1">
    <location>
        <begin position="56"/>
        <end position="76"/>
    </location>
</feature>
<evidence type="ECO:0000313" key="5">
    <source>
        <dbReference type="Proteomes" id="UP000824090"/>
    </source>
</evidence>
<accession>A0A9D1I153</accession>
<name>A0A9D1I153_9FIRM</name>
<dbReference type="InterPro" id="IPR050860">
    <property type="entry name" value="FeoB_GTPase"/>
</dbReference>
<dbReference type="AlphaFoldDB" id="A0A9D1I153"/>
<protein>
    <submittedName>
        <fullName evidence="4">Ferrous iron transporter B</fullName>
    </submittedName>
</protein>
<dbReference type="Pfam" id="PF07670">
    <property type="entry name" value="Gate"/>
    <property type="match status" value="1"/>
</dbReference>
<gene>
    <name evidence="4" type="ORF">IAC50_06090</name>
</gene>
<evidence type="ECO:0000259" key="2">
    <source>
        <dbReference type="Pfam" id="PF07664"/>
    </source>
</evidence>
<evidence type="ECO:0000259" key="3">
    <source>
        <dbReference type="Pfam" id="PF07670"/>
    </source>
</evidence>
<dbReference type="InterPro" id="IPR011642">
    <property type="entry name" value="Gate_dom"/>
</dbReference>
<feature type="domain" description="Nucleoside transporter/FeoB GTPase Gate" evidence="3">
    <location>
        <begin position="60"/>
        <end position="185"/>
    </location>
</feature>
<sequence length="217" mass="23464">MALFIVLGIVFTMAVSKLLSKTLLKGISSSFVLELPPYRRPKVGSIIIRSLLDRTLFVLARAVCVAAPAGLIIWIMGNVRLGDVSLLSLSVDFFQPFGRLIGVDGVIVVAFILSFPANEILIPIMLMGYMATGVLTDYTSLSQLQGILQDAGWTSQTALSVMLLCLFHFPCATSCLTVKKETGSWKWTGLSILLPAASGTLICLIINMAVQLFHLIS</sequence>